<dbReference type="OrthoDB" id="446809at2759"/>
<proteinExistence type="predicted"/>
<reference evidence="3" key="1">
    <citation type="journal article" date="2020" name="Stud. Mycol.">
        <title>101 Dothideomycetes genomes: a test case for predicting lifestyles and emergence of pathogens.</title>
        <authorList>
            <person name="Haridas S."/>
            <person name="Albert R."/>
            <person name="Binder M."/>
            <person name="Bloem J."/>
            <person name="Labutti K."/>
            <person name="Salamov A."/>
            <person name="Andreopoulos B."/>
            <person name="Baker S."/>
            <person name="Barry K."/>
            <person name="Bills G."/>
            <person name="Bluhm B."/>
            <person name="Cannon C."/>
            <person name="Castanera R."/>
            <person name="Culley D."/>
            <person name="Daum C."/>
            <person name="Ezra D."/>
            <person name="Gonzalez J."/>
            <person name="Henrissat B."/>
            <person name="Kuo A."/>
            <person name="Liang C."/>
            <person name="Lipzen A."/>
            <person name="Lutzoni F."/>
            <person name="Magnuson J."/>
            <person name="Mondo S."/>
            <person name="Nolan M."/>
            <person name="Ohm R."/>
            <person name="Pangilinan J."/>
            <person name="Park H.-J."/>
            <person name="Ramirez L."/>
            <person name="Alfaro M."/>
            <person name="Sun H."/>
            <person name="Tritt A."/>
            <person name="Yoshinaga Y."/>
            <person name="Zwiers L.-H."/>
            <person name="Turgeon B."/>
            <person name="Goodwin S."/>
            <person name="Spatafora J."/>
            <person name="Crous P."/>
            <person name="Grigoriev I."/>
        </authorList>
    </citation>
    <scope>NUCLEOTIDE SEQUENCE</scope>
    <source>
        <strain evidence="3">CBS 130266</strain>
    </source>
</reference>
<dbReference type="Gene3D" id="3.40.50.720">
    <property type="entry name" value="NAD(P)-binding Rossmann-like Domain"/>
    <property type="match status" value="1"/>
</dbReference>
<organism evidence="3 4">
    <name type="scientific">Tothia fuscella</name>
    <dbReference type="NCBI Taxonomy" id="1048955"/>
    <lineage>
        <taxon>Eukaryota</taxon>
        <taxon>Fungi</taxon>
        <taxon>Dikarya</taxon>
        <taxon>Ascomycota</taxon>
        <taxon>Pezizomycotina</taxon>
        <taxon>Dothideomycetes</taxon>
        <taxon>Pleosporomycetidae</taxon>
        <taxon>Venturiales</taxon>
        <taxon>Cylindrosympodiaceae</taxon>
        <taxon>Tothia</taxon>
    </lineage>
</organism>
<name>A0A9P4P3R9_9PEZI</name>
<keyword evidence="4" id="KW-1185">Reference proteome</keyword>
<dbReference type="SUPFAM" id="SSF51735">
    <property type="entry name" value="NAD(P)-binding Rossmann-fold domains"/>
    <property type="match status" value="1"/>
</dbReference>
<dbReference type="InterPro" id="IPR036291">
    <property type="entry name" value="NAD(P)-bd_dom_sf"/>
</dbReference>
<dbReference type="Gene3D" id="3.30.360.10">
    <property type="entry name" value="Dihydrodipicolinate Reductase, domain 2"/>
    <property type="match status" value="1"/>
</dbReference>
<feature type="domain" description="Gal80p-like C-terminal" evidence="2">
    <location>
        <begin position="214"/>
        <end position="268"/>
    </location>
</feature>
<protein>
    <submittedName>
        <fullName evidence="3">NAD(P)-binding protein</fullName>
    </submittedName>
</protein>
<evidence type="ECO:0000313" key="4">
    <source>
        <dbReference type="Proteomes" id="UP000800235"/>
    </source>
</evidence>
<dbReference type="Proteomes" id="UP000800235">
    <property type="component" value="Unassembled WGS sequence"/>
</dbReference>
<accession>A0A9P4P3R9</accession>
<dbReference type="InterPro" id="IPR000683">
    <property type="entry name" value="Gfo/Idh/MocA-like_OxRdtase_N"/>
</dbReference>
<dbReference type="SUPFAM" id="SSF55347">
    <property type="entry name" value="Glyceraldehyde-3-phosphate dehydrogenase-like, C-terminal domain"/>
    <property type="match status" value="1"/>
</dbReference>
<dbReference type="AlphaFoldDB" id="A0A9P4P3R9"/>
<dbReference type="PANTHER" id="PTHR43708">
    <property type="entry name" value="CONSERVED EXPRESSED OXIDOREDUCTASE (EUROFUNG)"/>
    <property type="match status" value="1"/>
</dbReference>
<dbReference type="Pfam" id="PF01408">
    <property type="entry name" value="GFO_IDH_MocA"/>
    <property type="match status" value="1"/>
</dbReference>
<evidence type="ECO:0000259" key="1">
    <source>
        <dbReference type="Pfam" id="PF01408"/>
    </source>
</evidence>
<evidence type="ECO:0000259" key="2">
    <source>
        <dbReference type="Pfam" id="PF22685"/>
    </source>
</evidence>
<dbReference type="Pfam" id="PF22685">
    <property type="entry name" value="Gal80p_C-like"/>
    <property type="match status" value="1"/>
</dbReference>
<dbReference type="InterPro" id="IPR055080">
    <property type="entry name" value="Gal80p-like_C"/>
</dbReference>
<dbReference type="PANTHER" id="PTHR43708:SF1">
    <property type="entry name" value="GALACTOSE_LACTOSE METABOLISM REGULATORY PROTEIN GAL80"/>
    <property type="match status" value="1"/>
</dbReference>
<sequence>MAPIHLGLIGLSSLTGEKPATPGDGWAASAHLPYLLSSPRYEITALCNSSVESAKKAVEHYNLPATTKTYGSPEDIANDPDVDLVVCCVRVDRHYKLIKPALEKGKDAFVEWPLGANLQEAEEMAAIAKKSGSKTFVALQGRMAPETQTIKKLVESGKIGRVLTATITADCMGMGAGFEPSGVDYMAKRTWEAIFSPSSLLIASIMSFTLWENSKIFQKETPDQIFVQGTLAQSGTPLSIHVRGGKPFKGNPGVRWEIIGEKGAFHLTSSPLTGDVKLELYDHGTDEVEIVECKYPEAVSDIAPTARNTGLVYEGFVKGVGRDGAMVDFEEAVLRHRFIDEVWRSSEEGRVRSYV</sequence>
<dbReference type="GO" id="GO:0000166">
    <property type="term" value="F:nucleotide binding"/>
    <property type="evidence" value="ECO:0007669"/>
    <property type="project" value="InterPro"/>
</dbReference>
<comment type="caution">
    <text evidence="3">The sequence shown here is derived from an EMBL/GenBank/DDBJ whole genome shotgun (WGS) entry which is preliminary data.</text>
</comment>
<dbReference type="EMBL" id="MU007009">
    <property type="protein sequence ID" value="KAF2436757.1"/>
    <property type="molecule type" value="Genomic_DNA"/>
</dbReference>
<evidence type="ECO:0000313" key="3">
    <source>
        <dbReference type="EMBL" id="KAF2436757.1"/>
    </source>
</evidence>
<gene>
    <name evidence="3" type="ORF">EJ08DRAFT_691080</name>
</gene>
<dbReference type="InterPro" id="IPR051317">
    <property type="entry name" value="Gfo/Idh/MocA_oxidoreduct"/>
</dbReference>
<feature type="domain" description="Gfo/Idh/MocA-like oxidoreductase N-terminal" evidence="1">
    <location>
        <begin position="23"/>
        <end position="137"/>
    </location>
</feature>